<dbReference type="OrthoDB" id="7458998at2759"/>
<sequence>MQKFVFFFLLATVSFSAAAYTHKYSYINLHDVLHNVRLLKRYIDCLLDVPFTCSKDGDYLREVLPGAFEENCKECDATQKENAMKVTAYLMKHHPDWWKLIDQKYNADRSVFVTSNIGKIKYYQIHEI</sequence>
<dbReference type="Pfam" id="PF03392">
    <property type="entry name" value="OS-D"/>
    <property type="match status" value="1"/>
</dbReference>
<keyword evidence="1" id="KW-0732">Signal</keyword>
<dbReference type="SUPFAM" id="SSF100910">
    <property type="entry name" value="Chemosensory protein Csp2"/>
    <property type="match status" value="1"/>
</dbReference>
<dbReference type="RefSeq" id="XP_028141526.1">
    <property type="nucleotide sequence ID" value="XM_028285725.1"/>
</dbReference>
<dbReference type="KEGG" id="dvv:114335485"/>
<feature type="chain" id="PRO_5027597421" evidence="1">
    <location>
        <begin position="19"/>
        <end position="128"/>
    </location>
</feature>
<dbReference type="EnsemblMetazoa" id="XM_028285725.2">
    <property type="protein sequence ID" value="XP_028141526.1"/>
    <property type="gene ID" value="LOC114335485"/>
</dbReference>
<dbReference type="PANTHER" id="PTHR11257:SF12">
    <property type="entry name" value="EJACULATORY BULB-SPECIFIC PROTEIN 3-RELATED"/>
    <property type="match status" value="1"/>
</dbReference>
<dbReference type="PANTHER" id="PTHR11257">
    <property type="entry name" value="CHEMOSENSORY PROTEIN-RELATED"/>
    <property type="match status" value="1"/>
</dbReference>
<dbReference type="Proteomes" id="UP001652700">
    <property type="component" value="Unplaced"/>
</dbReference>
<name>A0A6P7FYE7_DIAVI</name>
<feature type="signal peptide" evidence="1">
    <location>
        <begin position="1"/>
        <end position="18"/>
    </location>
</feature>
<dbReference type="InParanoid" id="A0A6P7FYE7"/>
<dbReference type="Gene3D" id="1.10.2080.10">
    <property type="entry name" value="Insect odorant-binding protein A10/Ejaculatory bulb-specific protein 3"/>
    <property type="match status" value="1"/>
</dbReference>
<evidence type="ECO:0000313" key="3">
    <source>
        <dbReference type="Proteomes" id="UP001652700"/>
    </source>
</evidence>
<evidence type="ECO:0000256" key="1">
    <source>
        <dbReference type="SAM" id="SignalP"/>
    </source>
</evidence>
<organism evidence="4">
    <name type="scientific">Diabrotica virgifera virgifera</name>
    <name type="common">western corn rootworm</name>
    <dbReference type="NCBI Taxonomy" id="50390"/>
    <lineage>
        <taxon>Eukaryota</taxon>
        <taxon>Metazoa</taxon>
        <taxon>Ecdysozoa</taxon>
        <taxon>Arthropoda</taxon>
        <taxon>Hexapoda</taxon>
        <taxon>Insecta</taxon>
        <taxon>Pterygota</taxon>
        <taxon>Neoptera</taxon>
        <taxon>Endopterygota</taxon>
        <taxon>Coleoptera</taxon>
        <taxon>Polyphaga</taxon>
        <taxon>Cucujiformia</taxon>
        <taxon>Chrysomeloidea</taxon>
        <taxon>Chrysomelidae</taxon>
        <taxon>Galerucinae</taxon>
        <taxon>Diabroticina</taxon>
        <taxon>Diabroticites</taxon>
        <taxon>Diabrotica</taxon>
    </lineage>
</organism>
<evidence type="ECO:0000313" key="2">
    <source>
        <dbReference type="EnsemblMetazoa" id="XP_028141526.1"/>
    </source>
</evidence>
<reference evidence="4" key="1">
    <citation type="submission" date="2025-04" db="UniProtKB">
        <authorList>
            <consortium name="RefSeq"/>
        </authorList>
    </citation>
    <scope>IDENTIFICATION</scope>
    <source>
        <tissue evidence="4">Whole insect</tissue>
    </source>
</reference>
<reference evidence="2" key="2">
    <citation type="submission" date="2025-05" db="UniProtKB">
        <authorList>
            <consortium name="EnsemblMetazoa"/>
        </authorList>
    </citation>
    <scope>IDENTIFICATION</scope>
</reference>
<accession>A0A6P7FYE7</accession>
<evidence type="ECO:0000313" key="4">
    <source>
        <dbReference type="RefSeq" id="XP_028141526.1"/>
    </source>
</evidence>
<dbReference type="InterPro" id="IPR036682">
    <property type="entry name" value="OS_D_A10/PebIII_sf"/>
</dbReference>
<protein>
    <submittedName>
        <fullName evidence="4">Allergen Tha p 1-like</fullName>
    </submittedName>
</protein>
<gene>
    <name evidence="4" type="primary">LOC114335485</name>
</gene>
<dbReference type="GeneID" id="114335485"/>
<proteinExistence type="predicted"/>
<dbReference type="InterPro" id="IPR005055">
    <property type="entry name" value="A10/PebIII"/>
</dbReference>
<keyword evidence="3" id="KW-1185">Reference proteome</keyword>
<dbReference type="AlphaFoldDB" id="A0A6P7FYE7"/>